<dbReference type="AlphaFoldDB" id="A0AAD5K3S0"/>
<comment type="caution">
    <text evidence="2">The sequence shown here is derived from an EMBL/GenBank/DDBJ whole genome shotgun (WGS) entry which is preliminary data.</text>
</comment>
<evidence type="ECO:0000313" key="3">
    <source>
        <dbReference type="Proteomes" id="UP001209540"/>
    </source>
</evidence>
<feature type="compositionally biased region" description="Basic and acidic residues" evidence="1">
    <location>
        <begin position="199"/>
        <end position="217"/>
    </location>
</feature>
<gene>
    <name evidence="2" type="ORF">BDA99DRAFT_558314</name>
</gene>
<dbReference type="Pfam" id="PF07646">
    <property type="entry name" value="Kelch_2"/>
    <property type="match status" value="1"/>
</dbReference>
<dbReference type="InterPro" id="IPR015915">
    <property type="entry name" value="Kelch-typ_b-propeller"/>
</dbReference>
<dbReference type="EMBL" id="JAIXMP010000009">
    <property type="protein sequence ID" value="KAI9268139.1"/>
    <property type="molecule type" value="Genomic_DNA"/>
</dbReference>
<evidence type="ECO:0000313" key="2">
    <source>
        <dbReference type="EMBL" id="KAI9268139.1"/>
    </source>
</evidence>
<reference evidence="2" key="1">
    <citation type="journal article" date="2022" name="IScience">
        <title>Evolution of zygomycete secretomes and the origins of terrestrial fungal ecologies.</title>
        <authorList>
            <person name="Chang Y."/>
            <person name="Wang Y."/>
            <person name="Mondo S."/>
            <person name="Ahrendt S."/>
            <person name="Andreopoulos W."/>
            <person name="Barry K."/>
            <person name="Beard J."/>
            <person name="Benny G.L."/>
            <person name="Blankenship S."/>
            <person name="Bonito G."/>
            <person name="Cuomo C."/>
            <person name="Desiro A."/>
            <person name="Gervers K.A."/>
            <person name="Hundley H."/>
            <person name="Kuo A."/>
            <person name="LaButti K."/>
            <person name="Lang B.F."/>
            <person name="Lipzen A."/>
            <person name="O'Donnell K."/>
            <person name="Pangilinan J."/>
            <person name="Reynolds N."/>
            <person name="Sandor L."/>
            <person name="Smith M.E."/>
            <person name="Tsang A."/>
            <person name="Grigoriev I.V."/>
            <person name="Stajich J.E."/>
            <person name="Spatafora J.W."/>
        </authorList>
    </citation>
    <scope>NUCLEOTIDE SEQUENCE</scope>
    <source>
        <strain evidence="2">RSA 2281</strain>
    </source>
</reference>
<reference evidence="2" key="2">
    <citation type="submission" date="2023-02" db="EMBL/GenBank/DDBJ databases">
        <authorList>
            <consortium name="DOE Joint Genome Institute"/>
            <person name="Mondo S.J."/>
            <person name="Chang Y."/>
            <person name="Wang Y."/>
            <person name="Ahrendt S."/>
            <person name="Andreopoulos W."/>
            <person name="Barry K."/>
            <person name="Beard J."/>
            <person name="Benny G.L."/>
            <person name="Blankenship S."/>
            <person name="Bonito G."/>
            <person name="Cuomo C."/>
            <person name="Desiro A."/>
            <person name="Gervers K.A."/>
            <person name="Hundley H."/>
            <person name="Kuo A."/>
            <person name="LaButti K."/>
            <person name="Lang B.F."/>
            <person name="Lipzen A."/>
            <person name="O'Donnell K."/>
            <person name="Pangilinan J."/>
            <person name="Reynolds N."/>
            <person name="Sandor L."/>
            <person name="Smith M.W."/>
            <person name="Tsang A."/>
            <person name="Grigoriev I.V."/>
            <person name="Stajich J.E."/>
            <person name="Spatafora J.W."/>
        </authorList>
    </citation>
    <scope>NUCLEOTIDE SEQUENCE</scope>
    <source>
        <strain evidence="2">RSA 2281</strain>
    </source>
</reference>
<feature type="compositionally biased region" description="Low complexity" evidence="1">
    <location>
        <begin position="224"/>
        <end position="234"/>
    </location>
</feature>
<dbReference type="SUPFAM" id="SSF50965">
    <property type="entry name" value="Galactose oxidase, central domain"/>
    <property type="match status" value="1"/>
</dbReference>
<accession>A0AAD5K3S0</accession>
<protein>
    <submittedName>
        <fullName evidence="2">Uncharacterized protein</fullName>
    </submittedName>
</protein>
<dbReference type="Proteomes" id="UP001209540">
    <property type="component" value="Unassembled WGS sequence"/>
</dbReference>
<dbReference type="InterPro" id="IPR011043">
    <property type="entry name" value="Gal_Oxase/kelch_b-propeller"/>
</dbReference>
<feature type="region of interest" description="Disordered" evidence="1">
    <location>
        <begin position="199"/>
        <end position="329"/>
    </location>
</feature>
<organism evidence="2 3">
    <name type="scientific">Phascolomyces articulosus</name>
    <dbReference type="NCBI Taxonomy" id="60185"/>
    <lineage>
        <taxon>Eukaryota</taxon>
        <taxon>Fungi</taxon>
        <taxon>Fungi incertae sedis</taxon>
        <taxon>Mucoromycota</taxon>
        <taxon>Mucoromycotina</taxon>
        <taxon>Mucoromycetes</taxon>
        <taxon>Mucorales</taxon>
        <taxon>Lichtheimiaceae</taxon>
        <taxon>Phascolomyces</taxon>
    </lineage>
</organism>
<name>A0AAD5K3S0_9FUNG</name>
<feature type="compositionally biased region" description="Polar residues" evidence="1">
    <location>
        <begin position="285"/>
        <end position="295"/>
    </location>
</feature>
<sequence>MLVEKHEETVILNKESPWSTGATAESSYGYHASVLVGSSIYYIGGINVTPQGDYDGYVSIRSIRTFDTETGQWSTRPVGGSVFPSTRVQHTVTLKPSTGEIILFGGDYAEDYIYTLNTRGGDLSWSNRTTTIQSLGGSFSPIYIIGHADQWAWVASVNAIKPQPLHSTTSNDGSSGQINAGTIAGVVKKHLQDTKLEYKGIEEEEDHGRGSTERQNDVKPSGDSNPQPRAQSSSPPLPPSPDLGDQEWKNDNNNIKQSLSSKTADQYTQNEEEEDSKKIELLSADYTNEPPTLQVQPPPSTTRSSPQASEKPVGGVPRDSFTSVKPDGA</sequence>
<dbReference type="InterPro" id="IPR011498">
    <property type="entry name" value="Kelch_2"/>
</dbReference>
<keyword evidence="3" id="KW-1185">Reference proteome</keyword>
<evidence type="ECO:0000256" key="1">
    <source>
        <dbReference type="SAM" id="MobiDB-lite"/>
    </source>
</evidence>
<proteinExistence type="predicted"/>
<feature type="compositionally biased region" description="Polar residues" evidence="1">
    <location>
        <begin position="251"/>
        <end position="269"/>
    </location>
</feature>
<dbReference type="Gene3D" id="2.120.10.80">
    <property type="entry name" value="Kelch-type beta propeller"/>
    <property type="match status" value="1"/>
</dbReference>